<keyword evidence="1" id="KW-0732">Signal</keyword>
<keyword evidence="3" id="KW-1185">Reference proteome</keyword>
<feature type="signal peptide" evidence="1">
    <location>
        <begin position="1"/>
        <end position="23"/>
    </location>
</feature>
<reference evidence="2" key="1">
    <citation type="submission" date="2021-03" db="EMBL/GenBank/DDBJ databases">
        <title>Fibrella sp. HMF5335 genome sequencing and assembly.</title>
        <authorList>
            <person name="Kang H."/>
            <person name="Kim H."/>
            <person name="Bae S."/>
            <person name="Joh K."/>
        </authorList>
    </citation>
    <scope>NUCLEOTIDE SEQUENCE</scope>
    <source>
        <strain evidence="2">HMF5335</strain>
    </source>
</reference>
<evidence type="ECO:0000313" key="3">
    <source>
        <dbReference type="Proteomes" id="UP000664034"/>
    </source>
</evidence>
<accession>A0A939GFT9</accession>
<feature type="chain" id="PRO_5036912261" description="Outer membrane protein beta-barrel domain-containing protein" evidence="1">
    <location>
        <begin position="24"/>
        <end position="195"/>
    </location>
</feature>
<dbReference type="Proteomes" id="UP000664034">
    <property type="component" value="Unassembled WGS sequence"/>
</dbReference>
<organism evidence="2 3">
    <name type="scientific">Fibrella rubiginis</name>
    <dbReference type="NCBI Taxonomy" id="2817060"/>
    <lineage>
        <taxon>Bacteria</taxon>
        <taxon>Pseudomonadati</taxon>
        <taxon>Bacteroidota</taxon>
        <taxon>Cytophagia</taxon>
        <taxon>Cytophagales</taxon>
        <taxon>Spirosomataceae</taxon>
        <taxon>Fibrella</taxon>
    </lineage>
</organism>
<evidence type="ECO:0008006" key="4">
    <source>
        <dbReference type="Google" id="ProtNLM"/>
    </source>
</evidence>
<dbReference type="AlphaFoldDB" id="A0A939GFT9"/>
<name>A0A939GFT9_9BACT</name>
<dbReference type="EMBL" id="JAFMYV010000002">
    <property type="protein sequence ID" value="MBO0936000.1"/>
    <property type="molecule type" value="Genomic_DNA"/>
</dbReference>
<sequence>MLHNFRSYRIALVLVTLLTTAQAQNSPPTADPVPDYAEFNRRAVVPVEFGMGFSSQQSKSLFSVQTCPQFTPINHYLRVGAVIGAAYTAGSPELKTEHWVAYAGPRIALKLTSLDVKINGLPEGILWGNMQLFVEHLWGQTNAKLLGGGVALEILKRYGVALKIHRDYEHQSTWGQFAVAYNVIGQRKEKSFQDN</sequence>
<dbReference type="RefSeq" id="WP_207363548.1">
    <property type="nucleotide sequence ID" value="NZ_JAFMYV010000002.1"/>
</dbReference>
<protein>
    <recommendedName>
        <fullName evidence="4">Outer membrane protein beta-barrel domain-containing protein</fullName>
    </recommendedName>
</protein>
<gene>
    <name evidence="2" type="ORF">J2I47_05525</name>
</gene>
<evidence type="ECO:0000256" key="1">
    <source>
        <dbReference type="SAM" id="SignalP"/>
    </source>
</evidence>
<evidence type="ECO:0000313" key="2">
    <source>
        <dbReference type="EMBL" id="MBO0936000.1"/>
    </source>
</evidence>
<comment type="caution">
    <text evidence="2">The sequence shown here is derived from an EMBL/GenBank/DDBJ whole genome shotgun (WGS) entry which is preliminary data.</text>
</comment>
<proteinExistence type="predicted"/>